<dbReference type="PROSITE" id="PS50279">
    <property type="entry name" value="BPTI_KUNITZ_2"/>
    <property type="match status" value="4"/>
</dbReference>
<dbReference type="FunFam" id="2.60.40.10:FF:000032">
    <property type="entry name" value="palladin isoform X1"/>
    <property type="match status" value="1"/>
</dbReference>
<feature type="domain" description="BPTI/Kunitz inhibitor" evidence="9">
    <location>
        <begin position="243"/>
        <end position="293"/>
    </location>
</feature>
<feature type="region of interest" description="Disordered" evidence="8">
    <location>
        <begin position="822"/>
        <end position="853"/>
    </location>
</feature>
<dbReference type="Pfam" id="PF13927">
    <property type="entry name" value="Ig_3"/>
    <property type="match status" value="2"/>
</dbReference>
<dbReference type="GO" id="GO:0004867">
    <property type="term" value="F:serine-type endopeptidase inhibitor activity"/>
    <property type="evidence" value="ECO:0007669"/>
    <property type="project" value="UniProtKB-KW"/>
</dbReference>
<dbReference type="PROSITE" id="PS00280">
    <property type="entry name" value="BPTI_KUNITZ_1"/>
    <property type="match status" value="3"/>
</dbReference>
<dbReference type="Gene3D" id="2.60.40.10">
    <property type="entry name" value="Immunoglobulins"/>
    <property type="match status" value="3"/>
</dbReference>
<dbReference type="Pfam" id="PF08686">
    <property type="entry name" value="PLAC"/>
    <property type="match status" value="1"/>
</dbReference>
<dbReference type="Pfam" id="PF00014">
    <property type="entry name" value="Kunitz_BPTI"/>
    <property type="match status" value="4"/>
</dbReference>
<dbReference type="SMART" id="SM00409">
    <property type="entry name" value="IG"/>
    <property type="match status" value="3"/>
</dbReference>
<feature type="domain" description="BPTI/Kunitz inhibitor" evidence="9">
    <location>
        <begin position="172"/>
        <end position="222"/>
    </location>
</feature>
<sequence length="853" mass="93748">MTEESCQARCTAGGTAVVVPTAPPQPSYSGVDVCDQPKDVGPCDGNYEQWYYDRDYDRCLSFQYGGCQGNHNRFNDQWSCQERCVKNIPPPDPALTPSTSLAPPQEVARHDLCFLEANPGPCSQQEAAWYFDRNSYRCQSFIYGGCEGNANRFNTEEQCERQCGEFRAADSCNVPVDAGPCKGSFPKFYFDSVSGSCVEFGYGGCQGSANRFSTVQECESVCLRQEEILPVGTNLTEAQSAICRLPAAYGSCTENHKRFYYDERRGTCIAFGYSGCGGNLNRFTSAAECLQYCAPQTQNEVDPSPSPSPQPEDPCASATAECRSVFNCQYGVERWLNQHGCERCRCNDPCANDHPGCPSDSRCAVDPVRNPDSRDTQYIAVCRPLNKEGECRPQPLNVCADNCHDDADCTGQAKCCPNECGMACSTLIDSTTTTTSTQTPYPLYSPTQYAPDTPSPPQFYNESEPNVEAEEGNFVTLRCIAIGFPVPVYTWSKGEVRIDGSDGHFKLTMDGILQIVGLVRQDAGIYVCMAANGVGNPLRKEFNVVVKQPVERPASVIGEDSTAVMVRLGRPSIVPCYAIGYPRPAITWWHQNDLIPLHNEHYDVNKNILTIRQMVPERLGAYTCQAYNGLGKAVSWTVHLQSVPDSPDDPNAIDYSGLLSSAFSQSSVLTTASTTTTQATSPFVYEVPVKVNVTLPQLQFGVGADISIPCDVDGHPVPQVFWYKDGGIIENDGVRYRITESNRLHIYHANATDSGEYRCYASNPYSSDSGSVSIQVEGIYIHPHCVDKPLFANCHLIVSGHLCNHKYYGGFCCESCTRAGQLPSRGPHLKRATEEDSGPSRSKRSLVSRLFDW</sequence>
<dbReference type="Pfam" id="PF00095">
    <property type="entry name" value="WAP"/>
    <property type="match status" value="1"/>
</dbReference>
<dbReference type="GO" id="GO:0048019">
    <property type="term" value="F:receptor antagonist activity"/>
    <property type="evidence" value="ECO:0007669"/>
    <property type="project" value="TreeGrafter"/>
</dbReference>
<dbReference type="CDD" id="cd00096">
    <property type="entry name" value="Ig"/>
    <property type="match status" value="1"/>
</dbReference>
<dbReference type="Gene3D" id="4.10.75.10">
    <property type="entry name" value="Elafin-like"/>
    <property type="match status" value="1"/>
</dbReference>
<dbReference type="InterPro" id="IPR003599">
    <property type="entry name" value="Ig_sub"/>
</dbReference>
<dbReference type="InterPro" id="IPR003598">
    <property type="entry name" value="Ig_sub2"/>
</dbReference>
<dbReference type="InterPro" id="IPR002223">
    <property type="entry name" value="Kunitz_BPTI"/>
</dbReference>
<dbReference type="SMART" id="SM00131">
    <property type="entry name" value="KU"/>
    <property type="match status" value="4"/>
</dbReference>
<dbReference type="PANTHER" id="PTHR45938:SF11">
    <property type="entry name" value="WAP, KAZAL, IMMUNOGLOBULIN, KUNITZ AND NTR DOMAIN-CONTAINING PROTEIN 2-LIKE"/>
    <property type="match status" value="1"/>
</dbReference>
<dbReference type="PROSITE" id="PS51390">
    <property type="entry name" value="WAP"/>
    <property type="match status" value="1"/>
</dbReference>
<dbReference type="InterPro" id="IPR036645">
    <property type="entry name" value="Elafin-like_sf"/>
</dbReference>
<protein>
    <submittedName>
        <fullName evidence="13">Papilin</fullName>
    </submittedName>
</protein>
<keyword evidence="5" id="KW-0722">Serine protease inhibitor</keyword>
<keyword evidence="4" id="KW-0732">Signal</keyword>
<dbReference type="InterPro" id="IPR013098">
    <property type="entry name" value="Ig_I-set"/>
</dbReference>
<keyword evidence="7" id="KW-0393">Immunoglobulin domain</keyword>
<feature type="domain" description="BPTI/Kunitz inhibitor" evidence="9">
    <location>
        <begin position="34"/>
        <end position="84"/>
    </location>
</feature>
<dbReference type="Gene3D" id="4.10.410.10">
    <property type="entry name" value="Pancreatic trypsin inhibitor Kunitz domain"/>
    <property type="match status" value="4"/>
</dbReference>
<dbReference type="PANTHER" id="PTHR45938">
    <property type="entry name" value="ACP24A4-RELATED"/>
    <property type="match status" value="1"/>
</dbReference>
<feature type="domain" description="Ig-like" evidence="10">
    <location>
        <begin position="553"/>
        <end position="635"/>
    </location>
</feature>
<dbReference type="InterPro" id="IPR020901">
    <property type="entry name" value="Prtase_inh_Kunz-CS"/>
</dbReference>
<dbReference type="SUPFAM" id="SSF57256">
    <property type="entry name" value="Elafin-like"/>
    <property type="match status" value="1"/>
</dbReference>
<dbReference type="InterPro" id="IPR007110">
    <property type="entry name" value="Ig-like_dom"/>
</dbReference>
<evidence type="ECO:0000259" key="9">
    <source>
        <dbReference type="PROSITE" id="PS50279"/>
    </source>
</evidence>
<keyword evidence="3" id="KW-0646">Protease inhibitor</keyword>
<evidence type="ECO:0000313" key="13">
    <source>
        <dbReference type="EMBL" id="CAG6791219.1"/>
    </source>
</evidence>
<dbReference type="FunFam" id="4.10.410.10:FF:000020">
    <property type="entry name" value="Collagen, type VI, alpha 3"/>
    <property type="match status" value="3"/>
</dbReference>
<evidence type="ECO:0000256" key="8">
    <source>
        <dbReference type="SAM" id="MobiDB-lite"/>
    </source>
</evidence>
<evidence type="ECO:0000259" key="10">
    <source>
        <dbReference type="PROSITE" id="PS50835"/>
    </source>
</evidence>
<dbReference type="SUPFAM" id="SSF48726">
    <property type="entry name" value="Immunoglobulin"/>
    <property type="match status" value="3"/>
</dbReference>
<evidence type="ECO:0000256" key="3">
    <source>
        <dbReference type="ARBA" id="ARBA00022690"/>
    </source>
</evidence>
<dbReference type="PRINTS" id="PR00759">
    <property type="entry name" value="BASICPTASE"/>
</dbReference>
<dbReference type="Pfam" id="PF07679">
    <property type="entry name" value="I-set"/>
    <property type="match status" value="1"/>
</dbReference>
<dbReference type="GO" id="GO:0050431">
    <property type="term" value="F:transforming growth factor beta binding"/>
    <property type="evidence" value="ECO:0007669"/>
    <property type="project" value="TreeGrafter"/>
</dbReference>
<evidence type="ECO:0000256" key="7">
    <source>
        <dbReference type="ARBA" id="ARBA00023319"/>
    </source>
</evidence>
<evidence type="ECO:0000256" key="2">
    <source>
        <dbReference type="ARBA" id="ARBA00022525"/>
    </source>
</evidence>
<dbReference type="SUPFAM" id="SSF57362">
    <property type="entry name" value="BPTI-like"/>
    <property type="match status" value="4"/>
</dbReference>
<dbReference type="InterPro" id="IPR036179">
    <property type="entry name" value="Ig-like_dom_sf"/>
</dbReference>
<dbReference type="InterPro" id="IPR008197">
    <property type="entry name" value="WAP_dom"/>
</dbReference>
<dbReference type="InterPro" id="IPR036880">
    <property type="entry name" value="Kunitz_BPTI_sf"/>
</dbReference>
<evidence type="ECO:0000256" key="6">
    <source>
        <dbReference type="ARBA" id="ARBA00023157"/>
    </source>
</evidence>
<evidence type="ECO:0000256" key="5">
    <source>
        <dbReference type="ARBA" id="ARBA00022900"/>
    </source>
</evidence>
<feature type="domain" description="Ig-like" evidence="10">
    <location>
        <begin position="457"/>
        <end position="545"/>
    </location>
</feature>
<dbReference type="EMBL" id="HBUF01675206">
    <property type="protein sequence ID" value="CAG6791219.1"/>
    <property type="molecule type" value="Transcribed_RNA"/>
</dbReference>
<dbReference type="GO" id="GO:0005615">
    <property type="term" value="C:extracellular space"/>
    <property type="evidence" value="ECO:0007669"/>
    <property type="project" value="TreeGrafter"/>
</dbReference>
<evidence type="ECO:0000259" key="11">
    <source>
        <dbReference type="PROSITE" id="PS50900"/>
    </source>
</evidence>
<feature type="domain" description="PLAC" evidence="11">
    <location>
        <begin position="781"/>
        <end position="820"/>
    </location>
</feature>
<evidence type="ECO:0000256" key="1">
    <source>
        <dbReference type="ARBA" id="ARBA00004613"/>
    </source>
</evidence>
<proteinExistence type="predicted"/>
<dbReference type="SMART" id="SM00217">
    <property type="entry name" value="WAP"/>
    <property type="match status" value="1"/>
</dbReference>
<dbReference type="InterPro" id="IPR010909">
    <property type="entry name" value="PLAC"/>
</dbReference>
<feature type="domain" description="Ig-like" evidence="10">
    <location>
        <begin position="682"/>
        <end position="773"/>
    </location>
</feature>
<dbReference type="InterPro" id="IPR013783">
    <property type="entry name" value="Ig-like_fold"/>
</dbReference>
<reference evidence="13" key="1">
    <citation type="submission" date="2021-05" db="EMBL/GenBank/DDBJ databases">
        <authorList>
            <person name="Alioto T."/>
            <person name="Alioto T."/>
            <person name="Gomez Garrido J."/>
        </authorList>
    </citation>
    <scope>NUCLEOTIDE SEQUENCE</scope>
</reference>
<evidence type="ECO:0000256" key="4">
    <source>
        <dbReference type="ARBA" id="ARBA00022729"/>
    </source>
</evidence>
<dbReference type="PROSITE" id="PS50835">
    <property type="entry name" value="IG_LIKE"/>
    <property type="match status" value="3"/>
</dbReference>
<evidence type="ECO:0000259" key="12">
    <source>
        <dbReference type="PROSITE" id="PS51390"/>
    </source>
</evidence>
<dbReference type="CDD" id="cd00109">
    <property type="entry name" value="Kunitz-type"/>
    <property type="match status" value="4"/>
</dbReference>
<dbReference type="AlphaFoldDB" id="A0A8D9FIY4"/>
<dbReference type="PROSITE" id="PS50900">
    <property type="entry name" value="PLAC"/>
    <property type="match status" value="1"/>
</dbReference>
<feature type="domain" description="BPTI/Kunitz inhibitor" evidence="9">
    <location>
        <begin position="113"/>
        <end position="163"/>
    </location>
</feature>
<name>A0A8D9FIY4_9HEMI</name>
<accession>A0A8D9FIY4</accession>
<organism evidence="13">
    <name type="scientific">Cacopsylla melanoneura</name>
    <dbReference type="NCBI Taxonomy" id="428564"/>
    <lineage>
        <taxon>Eukaryota</taxon>
        <taxon>Metazoa</taxon>
        <taxon>Ecdysozoa</taxon>
        <taxon>Arthropoda</taxon>
        <taxon>Hexapoda</taxon>
        <taxon>Insecta</taxon>
        <taxon>Pterygota</taxon>
        <taxon>Neoptera</taxon>
        <taxon>Paraneoptera</taxon>
        <taxon>Hemiptera</taxon>
        <taxon>Sternorrhyncha</taxon>
        <taxon>Psylloidea</taxon>
        <taxon>Psyllidae</taxon>
        <taxon>Psyllinae</taxon>
        <taxon>Cacopsylla</taxon>
    </lineage>
</organism>
<keyword evidence="2" id="KW-0964">Secreted</keyword>
<keyword evidence="6" id="KW-1015">Disulfide bond</keyword>
<feature type="domain" description="WAP" evidence="12">
    <location>
        <begin position="384"/>
        <end position="428"/>
    </location>
</feature>
<dbReference type="SMART" id="SM00408">
    <property type="entry name" value="IGc2"/>
    <property type="match status" value="3"/>
</dbReference>
<comment type="subcellular location">
    <subcellularLocation>
        <location evidence="1">Secreted</location>
    </subcellularLocation>
</comment>